<name>A0AAI8VA72_9PEZI</name>
<evidence type="ECO:0000313" key="2">
    <source>
        <dbReference type="EMBL" id="CAJ2500862.1"/>
    </source>
</evidence>
<dbReference type="InterPro" id="IPR024655">
    <property type="entry name" value="Asl1_glyco_hydro_catalytic"/>
</dbReference>
<evidence type="ECO:0000259" key="1">
    <source>
        <dbReference type="Pfam" id="PF11790"/>
    </source>
</evidence>
<dbReference type="InterPro" id="IPR017853">
    <property type="entry name" value="GH"/>
</dbReference>
<dbReference type="AlphaFoldDB" id="A0AAI8VA72"/>
<organism evidence="2 3">
    <name type="scientific">Anthostomella pinea</name>
    <dbReference type="NCBI Taxonomy" id="933095"/>
    <lineage>
        <taxon>Eukaryota</taxon>
        <taxon>Fungi</taxon>
        <taxon>Dikarya</taxon>
        <taxon>Ascomycota</taxon>
        <taxon>Pezizomycotina</taxon>
        <taxon>Sordariomycetes</taxon>
        <taxon>Xylariomycetidae</taxon>
        <taxon>Xylariales</taxon>
        <taxon>Xylariaceae</taxon>
        <taxon>Anthostomella</taxon>
    </lineage>
</organism>
<proteinExistence type="predicted"/>
<reference evidence="2" key="1">
    <citation type="submission" date="2023-10" db="EMBL/GenBank/DDBJ databases">
        <authorList>
            <person name="Hackl T."/>
        </authorList>
    </citation>
    <scope>NUCLEOTIDE SEQUENCE</scope>
</reference>
<dbReference type="SUPFAM" id="SSF51445">
    <property type="entry name" value="(Trans)glycosidases"/>
    <property type="match status" value="1"/>
</dbReference>
<protein>
    <submittedName>
        <fullName evidence="2">Uu.00g037150.m01.CDS01</fullName>
    </submittedName>
</protein>
<sequence>MEASLQVLNQSYNSDVEFVPTIHALENVSDIHLLEQLPDSSKHLFTFNEPDGTKDSGGSGIDPAAAAQVYIDKIVPLRSRWEISHPSVTGSERGLAWLDSFNASCWAIDPAAGCPADFVVAHYYGDFVGLSWCVGQLASWYRITVDEGAGPANRDLKI</sequence>
<dbReference type="GO" id="GO:0009277">
    <property type="term" value="C:fungal-type cell wall"/>
    <property type="evidence" value="ECO:0007669"/>
    <property type="project" value="TreeGrafter"/>
</dbReference>
<dbReference type="Proteomes" id="UP001295740">
    <property type="component" value="Unassembled WGS sequence"/>
</dbReference>
<dbReference type="PANTHER" id="PTHR34154">
    <property type="entry name" value="ALKALI-SENSITIVE LINKAGE PROTEIN 1"/>
    <property type="match status" value="1"/>
</dbReference>
<dbReference type="Pfam" id="PF11790">
    <property type="entry name" value="Glyco_hydro_cc"/>
    <property type="match status" value="1"/>
</dbReference>
<gene>
    <name evidence="2" type="ORF">KHLLAP_LOCUS1330</name>
</gene>
<dbReference type="EMBL" id="CAUWAG010000003">
    <property type="protein sequence ID" value="CAJ2500862.1"/>
    <property type="molecule type" value="Genomic_DNA"/>
</dbReference>
<dbReference type="InterPro" id="IPR053183">
    <property type="entry name" value="ASL1"/>
</dbReference>
<accession>A0AAI8VA72</accession>
<dbReference type="GO" id="GO:0071966">
    <property type="term" value="P:fungal-type cell wall polysaccharide metabolic process"/>
    <property type="evidence" value="ECO:0007669"/>
    <property type="project" value="TreeGrafter"/>
</dbReference>
<feature type="domain" description="Asl1-like glycosyl hydrolase catalytic" evidence="1">
    <location>
        <begin position="12"/>
        <end position="141"/>
    </location>
</feature>
<comment type="caution">
    <text evidence="2">The sequence shown here is derived from an EMBL/GenBank/DDBJ whole genome shotgun (WGS) entry which is preliminary data.</text>
</comment>
<dbReference type="PANTHER" id="PTHR34154:SF3">
    <property type="entry name" value="ALKALI-SENSITIVE LINKAGE PROTEIN 1"/>
    <property type="match status" value="1"/>
</dbReference>
<keyword evidence="3" id="KW-1185">Reference proteome</keyword>
<evidence type="ECO:0000313" key="3">
    <source>
        <dbReference type="Proteomes" id="UP001295740"/>
    </source>
</evidence>